<evidence type="ECO:0000313" key="2">
    <source>
        <dbReference type="EMBL" id="OHA27377.1"/>
    </source>
</evidence>
<dbReference type="EMBL" id="MHRP01000014">
    <property type="protein sequence ID" value="OHA27377.1"/>
    <property type="molecule type" value="Genomic_DNA"/>
</dbReference>
<dbReference type="InterPro" id="IPR023093">
    <property type="entry name" value="ScpA-like_C"/>
</dbReference>
<dbReference type="Proteomes" id="UP000177943">
    <property type="component" value="Unassembled WGS sequence"/>
</dbReference>
<dbReference type="PANTHER" id="PTHR33969">
    <property type="entry name" value="SEGREGATION AND CONDENSATION PROTEIN A"/>
    <property type="match status" value="1"/>
</dbReference>
<dbReference type="Pfam" id="PF02616">
    <property type="entry name" value="SMC_ScpA"/>
    <property type="match status" value="1"/>
</dbReference>
<comment type="caution">
    <text evidence="2">The sequence shown here is derived from an EMBL/GenBank/DDBJ whole genome shotgun (WGS) entry which is preliminary data.</text>
</comment>
<name>A0A1G2MU38_9BACT</name>
<accession>A0A1G2MU38</accession>
<proteinExistence type="predicted"/>
<dbReference type="AlphaFoldDB" id="A0A1G2MU38"/>
<dbReference type="Gene3D" id="6.10.250.2410">
    <property type="match status" value="1"/>
</dbReference>
<protein>
    <recommendedName>
        <fullName evidence="1">Segregation and condensation protein A</fullName>
    </recommendedName>
</protein>
<dbReference type="InterPro" id="IPR003768">
    <property type="entry name" value="ScpA"/>
</dbReference>
<reference evidence="2 3" key="1">
    <citation type="journal article" date="2016" name="Nat. Commun.">
        <title>Thousands of microbial genomes shed light on interconnected biogeochemical processes in an aquifer system.</title>
        <authorList>
            <person name="Anantharaman K."/>
            <person name="Brown C.T."/>
            <person name="Hug L.A."/>
            <person name="Sharon I."/>
            <person name="Castelle C.J."/>
            <person name="Probst A.J."/>
            <person name="Thomas B.C."/>
            <person name="Singh A."/>
            <person name="Wilkins M.J."/>
            <person name="Karaoz U."/>
            <person name="Brodie E.L."/>
            <person name="Williams K.H."/>
            <person name="Hubbard S.S."/>
            <person name="Banfield J.F."/>
        </authorList>
    </citation>
    <scope>NUCLEOTIDE SEQUENCE [LARGE SCALE GENOMIC DNA]</scope>
</reference>
<feature type="non-terminal residue" evidence="2">
    <location>
        <position position="1"/>
    </location>
</feature>
<organism evidence="2 3">
    <name type="scientific">Candidatus Taylorbacteria bacterium RIFCSPHIGHO2_02_FULL_45_35</name>
    <dbReference type="NCBI Taxonomy" id="1802311"/>
    <lineage>
        <taxon>Bacteria</taxon>
        <taxon>Candidatus Tayloriibacteriota</taxon>
    </lineage>
</organism>
<sequence length="210" mass="24168">ISLAKVADDYVSYIRQFEQFPIADSANFILIASTLVLIKSKSLLPTFNLTEEEEGNIEDLERRLRILKRMRELSSHVRNSFGRHIIFPPNERKIEPVFSPDKSMTTAGFLGAIREVLRHIPKKEFLPKAIVQKVITLEEMISNLTERIKTSIKMSFREFSKMGKEEKVNVIVSFLAMLELVKQGIVNVTQEKHFEDILIETENVATPTYT</sequence>
<dbReference type="Gene3D" id="1.10.10.580">
    <property type="entry name" value="Structural maintenance of chromosome 1. Chain E"/>
    <property type="match status" value="1"/>
</dbReference>
<evidence type="ECO:0000313" key="3">
    <source>
        <dbReference type="Proteomes" id="UP000177943"/>
    </source>
</evidence>
<evidence type="ECO:0000256" key="1">
    <source>
        <dbReference type="ARBA" id="ARBA00044777"/>
    </source>
</evidence>
<gene>
    <name evidence="2" type="ORF">A3D56_00420</name>
</gene>
<dbReference type="PANTHER" id="PTHR33969:SF2">
    <property type="entry name" value="SEGREGATION AND CONDENSATION PROTEIN A"/>
    <property type="match status" value="1"/>
</dbReference>